<dbReference type="Proteomes" id="UP001153331">
    <property type="component" value="Unassembled WGS sequence"/>
</dbReference>
<comment type="caution">
    <text evidence="1">The sequence shown here is derived from an EMBL/GenBank/DDBJ whole genome shotgun (WGS) entry which is preliminary data.</text>
</comment>
<organism evidence="1 2">
    <name type="scientific">Boeremia exigua</name>
    <dbReference type="NCBI Taxonomy" id="749465"/>
    <lineage>
        <taxon>Eukaryota</taxon>
        <taxon>Fungi</taxon>
        <taxon>Dikarya</taxon>
        <taxon>Ascomycota</taxon>
        <taxon>Pezizomycotina</taxon>
        <taxon>Dothideomycetes</taxon>
        <taxon>Pleosporomycetidae</taxon>
        <taxon>Pleosporales</taxon>
        <taxon>Pleosporineae</taxon>
        <taxon>Didymellaceae</taxon>
        <taxon>Boeremia</taxon>
    </lineage>
</organism>
<dbReference type="EMBL" id="JAPHNI010001144">
    <property type="protein sequence ID" value="KAJ8106525.1"/>
    <property type="molecule type" value="Genomic_DNA"/>
</dbReference>
<evidence type="ECO:0000313" key="1">
    <source>
        <dbReference type="EMBL" id="KAJ8106525.1"/>
    </source>
</evidence>
<name>A0ACC2HU31_9PLEO</name>
<evidence type="ECO:0000313" key="2">
    <source>
        <dbReference type="Proteomes" id="UP001153331"/>
    </source>
</evidence>
<accession>A0ACC2HU31</accession>
<gene>
    <name evidence="1" type="ORF">OPT61_g9475</name>
</gene>
<sequence>MSRRRWQPHRLDGGVRHRQDDPSSFCPAALQLYSTDINPLQAAPASRVPMTVWKSASALSRCRLAPNGRSSAQRSAMPVLPRSLHSTGLEHHHGQSPPYRNTRGFLFHNISKEESARTVIVAKAPRFAIADDLHRLFEESNIAVDKVLQLYDALGLNDIGVIPVVLKSPAQVPIAIKELNNAPLFSSRVTVKPSDYNRLRSDREREDTRLAFNWGWYANKSSSIQDIKLRYPRTSPPQGIFESVRQGRQVAFARLPADNRALPSVERWLYSKLHAYNVLSQEGLRYYQSRAGRAVSEMASWGQRSWTLGARPQVLRCSKTNGLASTYCERRPQEDHPRPTPADHGPVFHATSELVLRLDVRTTSTNTK</sequence>
<proteinExistence type="predicted"/>
<keyword evidence="2" id="KW-1185">Reference proteome</keyword>
<protein>
    <submittedName>
        <fullName evidence="1">Uncharacterized protein</fullName>
    </submittedName>
</protein>
<reference evidence="1" key="1">
    <citation type="submission" date="2022-11" db="EMBL/GenBank/DDBJ databases">
        <title>Genome Sequence of Boeremia exigua.</title>
        <authorList>
            <person name="Buettner E."/>
        </authorList>
    </citation>
    <scope>NUCLEOTIDE SEQUENCE</scope>
    <source>
        <strain evidence="1">CU02</strain>
    </source>
</reference>